<dbReference type="Pfam" id="PF22078">
    <property type="entry name" value="Ribosomal_bL9m_C"/>
    <property type="match status" value="1"/>
</dbReference>
<keyword evidence="12" id="KW-1185">Reference proteome</keyword>
<evidence type="ECO:0000256" key="7">
    <source>
        <dbReference type="ARBA" id="ARBA00035194"/>
    </source>
</evidence>
<reference evidence="11 12" key="1">
    <citation type="submission" date="2020-08" db="EMBL/GenBank/DDBJ databases">
        <authorList>
            <person name="Hejnol A."/>
        </authorList>
    </citation>
    <scope>NUCLEOTIDE SEQUENCE [LARGE SCALE GENOMIC DNA]</scope>
</reference>
<evidence type="ECO:0000313" key="11">
    <source>
        <dbReference type="EMBL" id="CAD5116354.1"/>
    </source>
</evidence>
<evidence type="ECO:0000259" key="9">
    <source>
        <dbReference type="Pfam" id="PF01281"/>
    </source>
</evidence>
<proteinExistence type="inferred from homology"/>
<evidence type="ECO:0000256" key="5">
    <source>
        <dbReference type="ARBA" id="ARBA00023128"/>
    </source>
</evidence>
<protein>
    <recommendedName>
        <fullName evidence="7">Large ribosomal subunit protein bL9m</fullName>
    </recommendedName>
    <alternativeName>
        <fullName evidence="8">39S ribosomal protein L9, mitochondrial</fullName>
    </alternativeName>
</protein>
<dbReference type="GO" id="GO:0003735">
    <property type="term" value="F:structural constituent of ribosome"/>
    <property type="evidence" value="ECO:0007669"/>
    <property type="project" value="InterPro"/>
</dbReference>
<comment type="similarity">
    <text evidence="2">Belongs to the bacterial ribosomal protein bL9 family.</text>
</comment>
<dbReference type="InterPro" id="IPR054302">
    <property type="entry name" value="Ribosomal_bL9m_C"/>
</dbReference>
<accession>A0A7I8VJ94</accession>
<keyword evidence="6" id="KW-0687">Ribonucleoprotein</keyword>
<dbReference type="PANTHER" id="PTHR21368">
    <property type="entry name" value="50S RIBOSOMAL PROTEIN L9"/>
    <property type="match status" value="1"/>
</dbReference>
<feature type="domain" description="Large ribosomal subunit protein bL9m C-terminal" evidence="10">
    <location>
        <begin position="135"/>
        <end position="214"/>
    </location>
</feature>
<dbReference type="SUPFAM" id="SSF55658">
    <property type="entry name" value="L9 N-domain-like"/>
    <property type="match status" value="1"/>
</dbReference>
<evidence type="ECO:0000256" key="8">
    <source>
        <dbReference type="ARBA" id="ARBA00035381"/>
    </source>
</evidence>
<keyword evidence="5" id="KW-0496">Mitochondrion</keyword>
<evidence type="ECO:0000313" key="12">
    <source>
        <dbReference type="Proteomes" id="UP000549394"/>
    </source>
</evidence>
<sequence length="250" mass="29045">MNLSIRQPLRLLFARNRCASLLKHSKRTTVIVERRNKNLDRKFNDINVWPNLETNYTNLLYDIIETTDDSEVETPIDVVLLRHVEGLGYAGDILPVDRNLFRNTLSPTKQAIYASEENIENTQKLREENANIPRQTLTGQETIRWLRRMNLHVPMNPKVTWTLTKENVFVAFRCAGAQVPQDCISLPDEPIVEPGQYTINVTVNGIDTIPIKMFVYHHYFDEREGKNPILPQVWNEFKFEIGQLPENETS</sequence>
<feature type="domain" description="Ribosomal protein L9" evidence="9">
    <location>
        <begin position="77"/>
        <end position="120"/>
    </location>
</feature>
<comment type="subcellular location">
    <subcellularLocation>
        <location evidence="1">Mitochondrion</location>
    </subcellularLocation>
</comment>
<dbReference type="InterPro" id="IPR020070">
    <property type="entry name" value="Ribosomal_bL9_N"/>
</dbReference>
<gene>
    <name evidence="11" type="ORF">DGYR_LOCUS4991</name>
</gene>
<dbReference type="Gene3D" id="3.40.5.10">
    <property type="entry name" value="Ribosomal protein L9, N-terminal domain"/>
    <property type="match status" value="1"/>
</dbReference>
<dbReference type="GO" id="GO:0005739">
    <property type="term" value="C:mitochondrion"/>
    <property type="evidence" value="ECO:0007669"/>
    <property type="project" value="UniProtKB-SubCell"/>
</dbReference>
<dbReference type="Pfam" id="PF01281">
    <property type="entry name" value="Ribosomal_L9_N"/>
    <property type="match status" value="1"/>
</dbReference>
<keyword evidence="3" id="KW-0809">Transit peptide</keyword>
<evidence type="ECO:0000256" key="4">
    <source>
        <dbReference type="ARBA" id="ARBA00022980"/>
    </source>
</evidence>
<dbReference type="GO" id="GO:1990904">
    <property type="term" value="C:ribonucleoprotein complex"/>
    <property type="evidence" value="ECO:0007669"/>
    <property type="project" value="UniProtKB-KW"/>
</dbReference>
<name>A0A7I8VJ94_9ANNE</name>
<dbReference type="EMBL" id="CAJFCJ010000006">
    <property type="protein sequence ID" value="CAD5116354.1"/>
    <property type="molecule type" value="Genomic_DNA"/>
</dbReference>
<evidence type="ECO:0000256" key="2">
    <source>
        <dbReference type="ARBA" id="ARBA00010605"/>
    </source>
</evidence>
<dbReference type="InterPro" id="IPR036935">
    <property type="entry name" value="Ribosomal_bL9_N_sf"/>
</dbReference>
<dbReference type="AlphaFoldDB" id="A0A7I8VJ94"/>
<keyword evidence="4" id="KW-0689">Ribosomal protein</keyword>
<organism evidence="11 12">
    <name type="scientific">Dimorphilus gyrociliatus</name>
    <dbReference type="NCBI Taxonomy" id="2664684"/>
    <lineage>
        <taxon>Eukaryota</taxon>
        <taxon>Metazoa</taxon>
        <taxon>Spiralia</taxon>
        <taxon>Lophotrochozoa</taxon>
        <taxon>Annelida</taxon>
        <taxon>Polychaeta</taxon>
        <taxon>Polychaeta incertae sedis</taxon>
        <taxon>Dinophilidae</taxon>
        <taxon>Dimorphilus</taxon>
    </lineage>
</organism>
<evidence type="ECO:0000256" key="6">
    <source>
        <dbReference type="ARBA" id="ARBA00023274"/>
    </source>
</evidence>
<evidence type="ECO:0000256" key="1">
    <source>
        <dbReference type="ARBA" id="ARBA00004173"/>
    </source>
</evidence>
<evidence type="ECO:0000256" key="3">
    <source>
        <dbReference type="ARBA" id="ARBA00022946"/>
    </source>
</evidence>
<dbReference type="GO" id="GO:0006412">
    <property type="term" value="P:translation"/>
    <property type="evidence" value="ECO:0007669"/>
    <property type="project" value="InterPro"/>
</dbReference>
<dbReference type="Proteomes" id="UP000549394">
    <property type="component" value="Unassembled WGS sequence"/>
</dbReference>
<dbReference type="OrthoDB" id="5555409at2759"/>
<dbReference type="InterPro" id="IPR000244">
    <property type="entry name" value="Ribosomal_bL9"/>
</dbReference>
<dbReference type="GO" id="GO:0005840">
    <property type="term" value="C:ribosome"/>
    <property type="evidence" value="ECO:0007669"/>
    <property type="project" value="UniProtKB-KW"/>
</dbReference>
<dbReference type="InterPro" id="IPR009027">
    <property type="entry name" value="Ribosomal_bL9/RNase_H1_N"/>
</dbReference>
<comment type="caution">
    <text evidence="11">The sequence shown here is derived from an EMBL/GenBank/DDBJ whole genome shotgun (WGS) entry which is preliminary data.</text>
</comment>
<evidence type="ECO:0000259" key="10">
    <source>
        <dbReference type="Pfam" id="PF22078"/>
    </source>
</evidence>